<protein>
    <submittedName>
        <fullName evidence="1">Uncharacterized protein</fullName>
    </submittedName>
</protein>
<comment type="caution">
    <text evidence="1">The sequence shown here is derived from an EMBL/GenBank/DDBJ whole genome shotgun (WGS) entry which is preliminary data.</text>
</comment>
<proteinExistence type="predicted"/>
<dbReference type="AlphaFoldDB" id="A0A652YWB5"/>
<dbReference type="EMBL" id="VNIQ01000001">
    <property type="protein sequence ID" value="TYQ07956.1"/>
    <property type="molecule type" value="Genomic_DNA"/>
</dbReference>
<gene>
    <name evidence="1" type="ORF">FNL38_101323</name>
</gene>
<reference evidence="1" key="1">
    <citation type="submission" date="2019-07" db="EMBL/GenBank/DDBJ databases">
        <title>Genomic Encyclopedia of Type Strains, Phase IV (KMG-IV): sequencing the most valuable type-strain genomes for metagenomic binning, comparative biology and taxonomic classification.</title>
        <authorList>
            <person name="Goeker M."/>
        </authorList>
    </citation>
    <scope>NUCLEOTIDE SEQUENCE</scope>
    <source>
        <strain evidence="1">DSM 44596</strain>
    </source>
</reference>
<accession>A0A652YWB5</accession>
<name>A0A652YWB5_NOCGL</name>
<organism evidence="1">
    <name type="scientific">Nocardia globerula</name>
    <dbReference type="NCBI Taxonomy" id="1818"/>
    <lineage>
        <taxon>Bacteria</taxon>
        <taxon>Bacillati</taxon>
        <taxon>Actinomycetota</taxon>
        <taxon>Actinomycetes</taxon>
        <taxon>Mycobacteriales</taxon>
        <taxon>Nocardiaceae</taxon>
        <taxon>Nocardia</taxon>
    </lineage>
</organism>
<evidence type="ECO:0000313" key="1">
    <source>
        <dbReference type="EMBL" id="TYQ07956.1"/>
    </source>
</evidence>
<sequence length="73" mass="7746">MKLNLFAAWASYFLVLVTVVCLGGFLFAAGSGNAGWALVSGLAAAVSIGLMIALYSGTVRHDHKVHRETPHLF</sequence>